<feature type="region of interest" description="Disordered" evidence="4">
    <location>
        <begin position="27"/>
        <end position="57"/>
    </location>
</feature>
<dbReference type="Gene3D" id="3.90.76.10">
    <property type="entry name" value="Dipeptide-binding Protein, Domain 1"/>
    <property type="match status" value="1"/>
</dbReference>
<keyword evidence="2" id="KW-0813">Transport</keyword>
<dbReference type="PROSITE" id="PS51257">
    <property type="entry name" value="PROKAR_LIPOPROTEIN"/>
    <property type="match status" value="1"/>
</dbReference>
<dbReference type="AlphaFoldDB" id="A0A098EIZ8"/>
<organism evidence="7 8">
    <name type="scientific">Planococcus massiliensis</name>
    <dbReference type="NCBI Taxonomy" id="1499687"/>
    <lineage>
        <taxon>Bacteria</taxon>
        <taxon>Bacillati</taxon>
        <taxon>Bacillota</taxon>
        <taxon>Bacilli</taxon>
        <taxon>Bacillales</taxon>
        <taxon>Caryophanaceae</taxon>
        <taxon>Planococcus</taxon>
    </lineage>
</organism>
<reference evidence="7 8" key="1">
    <citation type="submission" date="2014-09" db="EMBL/GenBank/DDBJ databases">
        <authorList>
            <person name="Urmite Genomes Urmite Genomes"/>
        </authorList>
    </citation>
    <scope>NUCLEOTIDE SEQUENCE [LARGE SCALE GENOMIC DNA]</scope>
    <source>
        <strain evidence="7 8">ES2</strain>
    </source>
</reference>
<dbReference type="GO" id="GO:0042597">
    <property type="term" value="C:periplasmic space"/>
    <property type="evidence" value="ECO:0007669"/>
    <property type="project" value="UniProtKB-ARBA"/>
</dbReference>
<accession>A0A098EIZ8</accession>
<name>A0A098EIZ8_9BACL</name>
<protein>
    <submittedName>
        <fullName evidence="7">Oligopeptide-binding protein AppA</fullName>
    </submittedName>
</protein>
<dbReference type="Gene3D" id="3.10.105.10">
    <property type="entry name" value="Dipeptide-binding Protein, Domain 3"/>
    <property type="match status" value="1"/>
</dbReference>
<feature type="chain" id="PRO_5001934344" evidence="5">
    <location>
        <begin position="23"/>
        <end position="580"/>
    </location>
</feature>
<comment type="similarity">
    <text evidence="1">Belongs to the bacterial solute-binding protein 5 family.</text>
</comment>
<dbReference type="OrthoDB" id="9796817at2"/>
<dbReference type="Pfam" id="PF00496">
    <property type="entry name" value="SBP_bac_5"/>
    <property type="match status" value="1"/>
</dbReference>
<dbReference type="PIRSF" id="PIRSF002741">
    <property type="entry name" value="MppA"/>
    <property type="match status" value="1"/>
</dbReference>
<feature type="domain" description="Solute-binding protein family 5" evidence="6">
    <location>
        <begin position="104"/>
        <end position="492"/>
    </location>
</feature>
<sequence length="580" mass="65205">MKKNKSLLWLFAMILVVSAFLAACGGDDGDTSSKDSKKEDGTTEDKAADGEPQKGGTLVYGIDAPPEGLFSTAFYGIQTDFDVISLFDESLINYNENLEPEPNVASWTTEDNKVFNFKFEEGVKWHNGEELTVNDWVFAFETLADPDYDGPRYTNVQTIEGAEAYRNGEADTISGVEVINDYEVKITFDEARVNNLTNLWSYPLPESVLGDVPVAEMSASEWVRSTPIGIGPFKVDKIVPGESVEFSRFDEYWNGEVNLDKIVLRVIDNSSVVGALQNGDIDMISLQPVSGPEVEPLENVEIVTYPGLSYYYVGFKLGKFDNATQTITEELPKYQSKELRQAMMYAINRQEWVDAFFFGYANVVNKPVPTSHWNAADDAEADLNTYEYDPEKAKEMLDAAGYVDTNDDGFREDPNGDEFVVKFSHYATGNPTFESRAQAITQYWEEVGIKSELEMVEVNLYYDMIEKDDPSIETFFGGWGTGTDPDPSGLWKADQLWNYPRYNNPEADQLLDDALNIDIVGTDQQKRADLYIEWQKIVNEEVPMLYIAELEEIVAMNERVGGTEFDVSGSNSPAEWFVTE</sequence>
<evidence type="ECO:0000256" key="1">
    <source>
        <dbReference type="ARBA" id="ARBA00005695"/>
    </source>
</evidence>
<dbReference type="PANTHER" id="PTHR30290:SF9">
    <property type="entry name" value="OLIGOPEPTIDE-BINDING PROTEIN APPA"/>
    <property type="match status" value="1"/>
</dbReference>
<dbReference type="InterPro" id="IPR050034">
    <property type="entry name" value="Opp4A"/>
</dbReference>
<dbReference type="InterPro" id="IPR030678">
    <property type="entry name" value="Peptide/Ni-bd"/>
</dbReference>
<dbReference type="SUPFAM" id="SSF53850">
    <property type="entry name" value="Periplasmic binding protein-like II"/>
    <property type="match status" value="1"/>
</dbReference>
<dbReference type="InterPro" id="IPR000914">
    <property type="entry name" value="SBP_5_dom"/>
</dbReference>
<dbReference type="NCBIfam" id="NF045467">
    <property type="entry name" value="Opp4A"/>
    <property type="match status" value="1"/>
</dbReference>
<evidence type="ECO:0000313" key="8">
    <source>
        <dbReference type="Proteomes" id="UP000043699"/>
    </source>
</evidence>
<evidence type="ECO:0000259" key="6">
    <source>
        <dbReference type="Pfam" id="PF00496"/>
    </source>
</evidence>
<gene>
    <name evidence="7" type="primary">appA</name>
    <name evidence="7" type="ORF">BN1080_01175</name>
</gene>
<dbReference type="PANTHER" id="PTHR30290">
    <property type="entry name" value="PERIPLASMIC BINDING COMPONENT OF ABC TRANSPORTER"/>
    <property type="match status" value="1"/>
</dbReference>
<proteinExistence type="inferred from homology"/>
<dbReference type="EMBL" id="CCXS01000001">
    <property type="protein sequence ID" value="CEG22253.1"/>
    <property type="molecule type" value="Genomic_DNA"/>
</dbReference>
<dbReference type="RefSeq" id="WP_052650965.1">
    <property type="nucleotide sequence ID" value="NZ_CCXS01000001.1"/>
</dbReference>
<evidence type="ECO:0000256" key="3">
    <source>
        <dbReference type="ARBA" id="ARBA00022729"/>
    </source>
</evidence>
<dbReference type="InterPro" id="IPR039424">
    <property type="entry name" value="SBP_5"/>
</dbReference>
<dbReference type="Proteomes" id="UP000043699">
    <property type="component" value="Unassembled WGS sequence"/>
</dbReference>
<evidence type="ECO:0000256" key="2">
    <source>
        <dbReference type="ARBA" id="ARBA00022448"/>
    </source>
</evidence>
<dbReference type="GO" id="GO:1904680">
    <property type="term" value="F:peptide transmembrane transporter activity"/>
    <property type="evidence" value="ECO:0007669"/>
    <property type="project" value="TreeGrafter"/>
</dbReference>
<keyword evidence="8" id="KW-1185">Reference proteome</keyword>
<keyword evidence="3 5" id="KW-0732">Signal</keyword>
<evidence type="ECO:0000256" key="4">
    <source>
        <dbReference type="SAM" id="MobiDB-lite"/>
    </source>
</evidence>
<dbReference type="Gene3D" id="3.40.190.10">
    <property type="entry name" value="Periplasmic binding protein-like II"/>
    <property type="match status" value="1"/>
</dbReference>
<feature type="signal peptide" evidence="5">
    <location>
        <begin position="1"/>
        <end position="22"/>
    </location>
</feature>
<evidence type="ECO:0000256" key="5">
    <source>
        <dbReference type="SAM" id="SignalP"/>
    </source>
</evidence>
<feature type="compositionally biased region" description="Basic and acidic residues" evidence="4">
    <location>
        <begin position="31"/>
        <end position="52"/>
    </location>
</feature>
<dbReference type="STRING" id="1499687.BN1080_01175"/>
<dbReference type="GO" id="GO:0043190">
    <property type="term" value="C:ATP-binding cassette (ABC) transporter complex"/>
    <property type="evidence" value="ECO:0007669"/>
    <property type="project" value="InterPro"/>
</dbReference>
<evidence type="ECO:0000313" key="7">
    <source>
        <dbReference type="EMBL" id="CEG22253.1"/>
    </source>
</evidence>
<dbReference type="GO" id="GO:0015833">
    <property type="term" value="P:peptide transport"/>
    <property type="evidence" value="ECO:0007669"/>
    <property type="project" value="TreeGrafter"/>
</dbReference>